<evidence type="ECO:0000313" key="1">
    <source>
        <dbReference type="EMBL" id="QHT94142.1"/>
    </source>
</evidence>
<reference evidence="1" key="1">
    <citation type="journal article" date="2020" name="Nature">
        <title>Giant virus diversity and host interactions through global metagenomics.</title>
        <authorList>
            <person name="Schulz F."/>
            <person name="Roux S."/>
            <person name="Paez-Espino D."/>
            <person name="Jungbluth S."/>
            <person name="Walsh D.A."/>
            <person name="Denef V.J."/>
            <person name="McMahon K.D."/>
            <person name="Konstantinidis K.T."/>
            <person name="Eloe-Fadrosh E.A."/>
            <person name="Kyrpides N.C."/>
            <person name="Woyke T."/>
        </authorList>
    </citation>
    <scope>NUCLEOTIDE SEQUENCE</scope>
    <source>
        <strain evidence="1">GVMAG-M-3300024258-14</strain>
    </source>
</reference>
<dbReference type="AlphaFoldDB" id="A0A6C0IMC8"/>
<proteinExistence type="predicted"/>
<accession>A0A6C0IMC8</accession>
<dbReference type="EMBL" id="MN740215">
    <property type="protein sequence ID" value="QHT94142.1"/>
    <property type="molecule type" value="Genomic_DNA"/>
</dbReference>
<organism evidence="1">
    <name type="scientific">viral metagenome</name>
    <dbReference type="NCBI Taxonomy" id="1070528"/>
    <lineage>
        <taxon>unclassified sequences</taxon>
        <taxon>metagenomes</taxon>
        <taxon>organismal metagenomes</taxon>
    </lineage>
</organism>
<name>A0A6C0IMC8_9ZZZZ</name>
<sequence>MNIKSEFIKPENVYLIWELLSEKNIIKNQQNQVKDQISNYVVNEIHNFYKYISNNHISTKSNLTLIYLNKEYIKCIIEYVKNNYPNEINKIKIHNEAVTFKDIQEQKELEFNTRFNEMKNDFTNMVTLKKPEIPQFEDNIEDKPESTNDMEERIKEMTMKRNYDLQSIETNIEKNVSFENEEKQGKSVTDNFNNFFNNLDTYEEPNFDSFSTKNNNTNNNIANSIFNLQKQINLMQDKIYTLETKLDLILNKI</sequence>
<protein>
    <submittedName>
        <fullName evidence="1">Uncharacterized protein</fullName>
    </submittedName>
</protein>